<feature type="transmembrane region" description="Helical" evidence="7">
    <location>
        <begin position="6"/>
        <end position="24"/>
    </location>
</feature>
<evidence type="ECO:0000256" key="2">
    <source>
        <dbReference type="ARBA" id="ARBA00022475"/>
    </source>
</evidence>
<evidence type="ECO:0000256" key="5">
    <source>
        <dbReference type="ARBA" id="ARBA00023136"/>
    </source>
</evidence>
<dbReference type="Proteomes" id="UP000003635">
    <property type="component" value="Unassembled WGS sequence"/>
</dbReference>
<name>Q2CAI2_OCEGH</name>
<proteinExistence type="predicted"/>
<gene>
    <name evidence="8" type="ORF">OG2516_03518</name>
</gene>
<feature type="transmembrane region" description="Helical" evidence="7">
    <location>
        <begin position="214"/>
        <end position="233"/>
    </location>
</feature>
<reference evidence="8 9" key="1">
    <citation type="journal article" date="2010" name="J. Bacteriol.">
        <title>Genome sequences of Oceanicola granulosus HTCC2516(T) and Oceanicola batsensis HTCC2597(TDelta).</title>
        <authorList>
            <person name="Thrash J.C."/>
            <person name="Cho J.C."/>
            <person name="Vergin K.L."/>
            <person name="Giovannoni S.J."/>
        </authorList>
    </citation>
    <scope>NUCLEOTIDE SEQUENCE [LARGE SCALE GENOMIC DNA]</scope>
    <source>
        <strain evidence="9">ATCC BAA-861 / DSM 15982 / KCTC 12143 / HTCC2516</strain>
    </source>
</reference>
<dbReference type="EMBL" id="AAOT01000052">
    <property type="protein sequence ID" value="EAR49692.1"/>
    <property type="molecule type" value="Genomic_DNA"/>
</dbReference>
<dbReference type="eggNOG" id="COG1295">
    <property type="taxonomic scope" value="Bacteria"/>
</dbReference>
<evidence type="ECO:0000256" key="7">
    <source>
        <dbReference type="SAM" id="Phobius"/>
    </source>
</evidence>
<feature type="transmembrane region" description="Helical" evidence="7">
    <location>
        <begin position="179"/>
        <end position="202"/>
    </location>
</feature>
<organism evidence="8 9">
    <name type="scientific">Oceanicola granulosus (strain ATCC BAA-861 / DSM 15982 / KCTC 12143 / HTCC2516)</name>
    <dbReference type="NCBI Taxonomy" id="314256"/>
    <lineage>
        <taxon>Bacteria</taxon>
        <taxon>Pseudomonadati</taxon>
        <taxon>Pseudomonadota</taxon>
        <taxon>Alphaproteobacteria</taxon>
        <taxon>Rhodobacterales</taxon>
        <taxon>Roseobacteraceae</taxon>
        <taxon>Oceanicola</taxon>
    </lineage>
</organism>
<sequence length="279" mass="29420">MAFYGLLALFPAITAMIAIAGLVMEPAQITEQLQALGGMLPQDAADILIGQAQEVAGSREGGLGLAAVLGILLALYSASKGVSSLMEGINVAYDEEDQRGFIKRTALTLALTLVLIVGIVLGLASTVVLPAVLNVVDLGPVTEILIAAFRWALLLVLAVGGFALLYRFAPDRSSARMKWLTPGAIVGCILWIVATVGFAIYADNFGSYNESFGALGGVIVLLMWLWLSSYAVLMGAEINSEIELQTRVDTTTGPPMPRGTRGAVKADNLPEPPEETDEK</sequence>
<dbReference type="PANTHER" id="PTHR30213:SF0">
    <property type="entry name" value="UPF0761 MEMBRANE PROTEIN YIHY"/>
    <property type="match status" value="1"/>
</dbReference>
<keyword evidence="3 7" id="KW-0812">Transmembrane</keyword>
<feature type="transmembrane region" description="Helical" evidence="7">
    <location>
        <begin position="106"/>
        <end position="132"/>
    </location>
</feature>
<feature type="transmembrane region" description="Helical" evidence="7">
    <location>
        <begin position="144"/>
        <end position="167"/>
    </location>
</feature>
<feature type="region of interest" description="Disordered" evidence="6">
    <location>
        <begin position="247"/>
        <end position="279"/>
    </location>
</feature>
<keyword evidence="2" id="KW-1003">Cell membrane</keyword>
<dbReference type="NCBIfam" id="TIGR00765">
    <property type="entry name" value="yihY_not_rbn"/>
    <property type="match status" value="1"/>
</dbReference>
<dbReference type="AlphaFoldDB" id="Q2CAI2"/>
<comment type="subcellular location">
    <subcellularLocation>
        <location evidence="1">Cell membrane</location>
        <topology evidence="1">Multi-pass membrane protein</topology>
    </subcellularLocation>
</comment>
<dbReference type="PIRSF" id="PIRSF035875">
    <property type="entry name" value="RNase_BN"/>
    <property type="match status" value="1"/>
</dbReference>
<protein>
    <submittedName>
        <fullName evidence="8">Ribonuclease BN</fullName>
    </submittedName>
</protein>
<evidence type="ECO:0000256" key="3">
    <source>
        <dbReference type="ARBA" id="ARBA00022692"/>
    </source>
</evidence>
<dbReference type="InterPro" id="IPR017039">
    <property type="entry name" value="Virul_fac_BrkB"/>
</dbReference>
<dbReference type="STRING" id="314256.OG2516_03518"/>
<evidence type="ECO:0000313" key="8">
    <source>
        <dbReference type="EMBL" id="EAR49692.1"/>
    </source>
</evidence>
<dbReference type="PANTHER" id="PTHR30213">
    <property type="entry name" value="INNER MEMBRANE PROTEIN YHJD"/>
    <property type="match status" value="1"/>
</dbReference>
<feature type="compositionally biased region" description="Low complexity" evidence="6">
    <location>
        <begin position="250"/>
        <end position="262"/>
    </location>
</feature>
<evidence type="ECO:0000256" key="6">
    <source>
        <dbReference type="SAM" id="MobiDB-lite"/>
    </source>
</evidence>
<keyword evidence="9" id="KW-1185">Reference proteome</keyword>
<dbReference type="HOGENOM" id="CLU_045539_0_0_5"/>
<dbReference type="GO" id="GO:0005886">
    <property type="term" value="C:plasma membrane"/>
    <property type="evidence" value="ECO:0007669"/>
    <property type="project" value="UniProtKB-SubCell"/>
</dbReference>
<accession>Q2CAI2</accession>
<evidence type="ECO:0000256" key="1">
    <source>
        <dbReference type="ARBA" id="ARBA00004651"/>
    </source>
</evidence>
<keyword evidence="5 7" id="KW-0472">Membrane</keyword>
<comment type="caution">
    <text evidence="8">The sequence shown here is derived from an EMBL/GenBank/DDBJ whole genome shotgun (WGS) entry which is preliminary data.</text>
</comment>
<keyword evidence="4 7" id="KW-1133">Transmembrane helix</keyword>
<dbReference type="Pfam" id="PF03631">
    <property type="entry name" value="Virul_fac_BrkB"/>
    <property type="match status" value="1"/>
</dbReference>
<evidence type="ECO:0000256" key="4">
    <source>
        <dbReference type="ARBA" id="ARBA00022989"/>
    </source>
</evidence>
<evidence type="ECO:0000313" key="9">
    <source>
        <dbReference type="Proteomes" id="UP000003635"/>
    </source>
</evidence>